<dbReference type="GeneID" id="43611602"/>
<feature type="signal peptide" evidence="2">
    <location>
        <begin position="1"/>
        <end position="17"/>
    </location>
</feature>
<evidence type="ECO:0000256" key="2">
    <source>
        <dbReference type="SAM" id="SignalP"/>
    </source>
</evidence>
<protein>
    <submittedName>
        <fullName evidence="3">Uncharacterized protein</fullName>
    </submittedName>
</protein>
<dbReference type="EMBL" id="ANPB02000011">
    <property type="protein sequence ID" value="KAF4473860.1"/>
    <property type="molecule type" value="Genomic_DNA"/>
</dbReference>
<feature type="compositionally biased region" description="Low complexity" evidence="1">
    <location>
        <begin position="282"/>
        <end position="322"/>
    </location>
</feature>
<dbReference type="RefSeq" id="XP_031876151.1">
    <property type="nucleotide sequence ID" value="XM_032027476.1"/>
</dbReference>
<dbReference type="AlphaFoldDB" id="A0A7J6IDB6"/>
<feature type="compositionally biased region" description="Polar residues" evidence="1">
    <location>
        <begin position="197"/>
        <end position="206"/>
    </location>
</feature>
<comment type="caution">
    <text evidence="3">The sequence shown here is derived from an EMBL/GenBank/DDBJ whole genome shotgun (WGS) entry which is preliminary data.</text>
</comment>
<evidence type="ECO:0000313" key="3">
    <source>
        <dbReference type="EMBL" id="KAF4473860.1"/>
    </source>
</evidence>
<keyword evidence="4" id="KW-1185">Reference proteome</keyword>
<dbReference type="OrthoDB" id="4856894at2759"/>
<dbReference type="InParanoid" id="A0A7J6IDB6"/>
<feature type="chain" id="PRO_5029826864" evidence="2">
    <location>
        <begin position="18"/>
        <end position="331"/>
    </location>
</feature>
<organism evidence="3 4">
    <name type="scientific">Colletotrichum fructicola (strain Nara gc5)</name>
    <name type="common">Anthracnose fungus</name>
    <name type="synonym">Colletotrichum gloeosporioides (strain Nara gc5)</name>
    <dbReference type="NCBI Taxonomy" id="1213859"/>
    <lineage>
        <taxon>Eukaryota</taxon>
        <taxon>Fungi</taxon>
        <taxon>Dikarya</taxon>
        <taxon>Ascomycota</taxon>
        <taxon>Pezizomycotina</taxon>
        <taxon>Sordariomycetes</taxon>
        <taxon>Hypocreomycetidae</taxon>
        <taxon>Glomerellales</taxon>
        <taxon>Glomerellaceae</taxon>
        <taxon>Colletotrichum</taxon>
        <taxon>Colletotrichum gloeosporioides species complex</taxon>
    </lineage>
</organism>
<reference evidence="3 4" key="1">
    <citation type="submission" date="2012-08" db="EMBL/GenBank/DDBJ databases">
        <authorList>
            <person name="Gan P.H.P."/>
            <person name="Ikeda K."/>
            <person name="Irieda H."/>
            <person name="Narusaka M."/>
            <person name="O'Connell R.J."/>
            <person name="Narusaka Y."/>
            <person name="Takano Y."/>
            <person name="Kubo Y."/>
            <person name="Shirasu K."/>
        </authorList>
    </citation>
    <scope>NUCLEOTIDE SEQUENCE [LARGE SCALE GENOMIC DNA]</scope>
    <source>
        <strain evidence="3 4">Nara gc5</strain>
    </source>
</reference>
<gene>
    <name evidence="3" type="ORF">CGGC5_v016882</name>
</gene>
<feature type="compositionally biased region" description="Polar residues" evidence="1">
    <location>
        <begin position="147"/>
        <end position="165"/>
    </location>
</feature>
<proteinExistence type="predicted"/>
<name>A0A7J6IDB6_COLFN</name>
<accession>A0A7J6IDB6</accession>
<evidence type="ECO:0000256" key="1">
    <source>
        <dbReference type="SAM" id="MobiDB-lite"/>
    </source>
</evidence>
<dbReference type="Proteomes" id="UP000011096">
    <property type="component" value="Unassembled WGS sequence"/>
</dbReference>
<feature type="region of interest" description="Disordered" evidence="1">
    <location>
        <begin position="146"/>
        <end position="331"/>
    </location>
</feature>
<evidence type="ECO:0000313" key="4">
    <source>
        <dbReference type="Proteomes" id="UP000011096"/>
    </source>
</evidence>
<reference evidence="3 4" key="2">
    <citation type="submission" date="2020-04" db="EMBL/GenBank/DDBJ databases">
        <title>Genome sequencing and assembly of multiple isolates from the Colletotrichum gloeosporioides species complex.</title>
        <authorList>
            <person name="Gan P."/>
            <person name="Shirasu K."/>
        </authorList>
    </citation>
    <scope>NUCLEOTIDE SEQUENCE [LARGE SCALE GENOMIC DNA]</scope>
    <source>
        <strain evidence="3 4">Nara gc5</strain>
    </source>
</reference>
<feature type="compositionally biased region" description="Low complexity" evidence="1">
    <location>
        <begin position="166"/>
        <end position="185"/>
    </location>
</feature>
<keyword evidence="2" id="KW-0732">Signal</keyword>
<sequence>MHLPFVTAVLLAALALALPEQEDDDSDEKECRRGPAMQMGNVAYFETSKLAEACPEAHVYFLDAQNEVVGSQHVNITDSVTACDTNLLQAISLPAGLTSAYAKVTFLCGGDDEPQCQMIRLLPATATNSSGPSSLAMSRTCMDIVGSATSPATDPTTHSGTPATNAASSVFPSSPAGSASGVAGALTSSHPLGGTPTGTDQRSAETATDLWLSTVPGDPFATAATTDENGPPPASGTFVATPDSTTAGQSSEVSSPPPFESPSGGSSGVPIDNPTGVVYSLSAGATDGTGTTSGASSPGPSDGVQIPTGMTTLITSTTPGTSDAPRCTCPA</sequence>
<feature type="compositionally biased region" description="Low complexity" evidence="1">
    <location>
        <begin position="261"/>
        <end position="270"/>
    </location>
</feature>